<dbReference type="EMBL" id="JARQWQ010000019">
    <property type="protein sequence ID" value="KAK2565686.1"/>
    <property type="molecule type" value="Genomic_DNA"/>
</dbReference>
<gene>
    <name evidence="2" type="ORF">P5673_010858</name>
</gene>
<name>A0AAD9QRA5_ACRCE</name>
<dbReference type="Proteomes" id="UP001249851">
    <property type="component" value="Unassembled WGS sequence"/>
</dbReference>
<organism evidence="2 3">
    <name type="scientific">Acropora cervicornis</name>
    <name type="common">Staghorn coral</name>
    <dbReference type="NCBI Taxonomy" id="6130"/>
    <lineage>
        <taxon>Eukaryota</taxon>
        <taxon>Metazoa</taxon>
        <taxon>Cnidaria</taxon>
        <taxon>Anthozoa</taxon>
        <taxon>Hexacorallia</taxon>
        <taxon>Scleractinia</taxon>
        <taxon>Astrocoeniina</taxon>
        <taxon>Acroporidae</taxon>
        <taxon>Acropora</taxon>
    </lineage>
</organism>
<evidence type="ECO:0000313" key="2">
    <source>
        <dbReference type="EMBL" id="KAK2565686.1"/>
    </source>
</evidence>
<feature type="compositionally biased region" description="Polar residues" evidence="1">
    <location>
        <begin position="1"/>
        <end position="16"/>
    </location>
</feature>
<reference evidence="2" key="2">
    <citation type="journal article" date="2023" name="Science">
        <title>Genomic signatures of disease resistance in endangered staghorn corals.</title>
        <authorList>
            <person name="Vollmer S.V."/>
            <person name="Selwyn J.D."/>
            <person name="Despard B.A."/>
            <person name="Roesel C.L."/>
        </authorList>
    </citation>
    <scope>NUCLEOTIDE SEQUENCE</scope>
    <source>
        <strain evidence="2">K2</strain>
    </source>
</reference>
<comment type="caution">
    <text evidence="2">The sequence shown here is derived from an EMBL/GenBank/DDBJ whole genome shotgun (WGS) entry which is preliminary data.</text>
</comment>
<proteinExistence type="predicted"/>
<evidence type="ECO:0000256" key="1">
    <source>
        <dbReference type="SAM" id="MobiDB-lite"/>
    </source>
</evidence>
<sequence length="70" mass="7521">MTSKSVNAADPCTSSEIRGGELEDKSDGATKRTTDVKSEMHASEERDCIPSTQDRDDVGPDSTAISNKFN</sequence>
<reference evidence="2" key="1">
    <citation type="journal article" date="2023" name="G3 (Bethesda)">
        <title>Whole genome assembly and annotation of the endangered Caribbean coral Acropora cervicornis.</title>
        <authorList>
            <person name="Selwyn J.D."/>
            <person name="Vollmer S.V."/>
        </authorList>
    </citation>
    <scope>NUCLEOTIDE SEQUENCE</scope>
    <source>
        <strain evidence="2">K2</strain>
    </source>
</reference>
<dbReference type="AlphaFoldDB" id="A0AAD9QRA5"/>
<keyword evidence="3" id="KW-1185">Reference proteome</keyword>
<accession>A0AAD9QRA5</accession>
<feature type="compositionally biased region" description="Basic and acidic residues" evidence="1">
    <location>
        <begin position="18"/>
        <end position="58"/>
    </location>
</feature>
<protein>
    <submittedName>
        <fullName evidence="2">Uncharacterized protein</fullName>
    </submittedName>
</protein>
<evidence type="ECO:0000313" key="3">
    <source>
        <dbReference type="Proteomes" id="UP001249851"/>
    </source>
</evidence>
<feature type="region of interest" description="Disordered" evidence="1">
    <location>
        <begin position="1"/>
        <end position="70"/>
    </location>
</feature>